<dbReference type="SUPFAM" id="SSF53098">
    <property type="entry name" value="Ribonuclease H-like"/>
    <property type="match status" value="1"/>
</dbReference>
<evidence type="ECO:0000259" key="1">
    <source>
        <dbReference type="Pfam" id="PF13701"/>
    </source>
</evidence>
<dbReference type="AlphaFoldDB" id="A0A0V8JGT6"/>
<protein>
    <submittedName>
        <fullName evidence="2">Transposase</fullName>
    </submittedName>
</protein>
<dbReference type="Pfam" id="PF13701">
    <property type="entry name" value="DDE_Tnp_1_4"/>
    <property type="match status" value="1"/>
</dbReference>
<dbReference type="InterPro" id="IPR047960">
    <property type="entry name" value="Transpos_IS1380"/>
</dbReference>
<accession>A0A0V8JGT6</accession>
<dbReference type="InterPro" id="IPR025668">
    <property type="entry name" value="Tnp_DDE_dom"/>
</dbReference>
<dbReference type="PANTHER" id="PTHR33258:SF1">
    <property type="entry name" value="TRANSPOSASE INSL FOR INSERTION SEQUENCE ELEMENT IS186A-RELATED"/>
    <property type="match status" value="1"/>
</dbReference>
<organism evidence="2 3">
    <name type="scientific">Priestia veravalensis</name>
    <dbReference type="NCBI Taxonomy" id="1414648"/>
    <lineage>
        <taxon>Bacteria</taxon>
        <taxon>Bacillati</taxon>
        <taxon>Bacillota</taxon>
        <taxon>Bacilli</taxon>
        <taxon>Bacillales</taxon>
        <taxon>Bacillaceae</taxon>
        <taxon>Priestia</taxon>
    </lineage>
</organism>
<comment type="caution">
    <text evidence="2">The sequence shown here is derived from an EMBL/GenBank/DDBJ whole genome shotgun (WGS) entry which is preliminary data.</text>
</comment>
<dbReference type="EMBL" id="LNQP01000100">
    <property type="protein sequence ID" value="KSU86245.1"/>
    <property type="molecule type" value="Genomic_DNA"/>
</dbReference>
<dbReference type="RefSeq" id="WP_025907862.1">
    <property type="nucleotide sequence ID" value="NZ_KQ758714.1"/>
</dbReference>
<gene>
    <name evidence="2" type="ORF">AS180_19720</name>
</gene>
<sequence>MATLPQLTLNFNRKIKVSNDGGSLSSDTGEFIFREFDEKLGFSKTLATHLSLKDTRAYFIHSNENLLRQKIYQLIAGYSEDDAADQLTQDPVFTQVLGTDALASQPSLSRFFRRFDQQSILQLEHANQELLDKVHKFRESQGLPKALIFDLDSTHSDTYGNQEEAAFNSHYGTVGFHPLVAFDGVTGDFLKAKLRPGNVYTSTGVVEFIQPLIEHYNDKFPATTLFVRGDSGFAVPALYDLCDKESVYFVIRLKSNANLQRIAEELHPSSMPSDVTKTECYFEETIYQAKSWAKPRKVIVKSVRPANELFFIHSFFVTNLVDAFSPKDIVLAYQKRGTMENYIKEAKNGFNLDRMNSHAFQVNEVKMLVSLLAYNLTNWLRTLSFPKEQKNMQIETIRTRIIKVASKLVKSGRSLYFKLSSSFVYQEFFWKVLSRIHKLKIE</sequence>
<keyword evidence="3" id="KW-1185">Reference proteome</keyword>
<feature type="domain" description="Transposase DDE" evidence="1">
    <location>
        <begin position="9"/>
        <end position="440"/>
    </location>
</feature>
<dbReference type="PANTHER" id="PTHR33258">
    <property type="entry name" value="TRANSPOSASE INSL FOR INSERTION SEQUENCE ELEMENT IS186A-RELATED"/>
    <property type="match status" value="1"/>
</dbReference>
<dbReference type="InterPro" id="IPR012337">
    <property type="entry name" value="RNaseH-like_sf"/>
</dbReference>
<reference evidence="2 3" key="1">
    <citation type="submission" date="2015-11" db="EMBL/GenBank/DDBJ databases">
        <title>Bacillus caseinolyticus sp nov.</title>
        <authorList>
            <person name="Dastager S.G."/>
            <person name="Mawlankar R."/>
        </authorList>
    </citation>
    <scope>NUCLEOTIDE SEQUENCE [LARGE SCALE GENOMIC DNA]</scope>
    <source>
        <strain evidence="2 3">SGD-V-76</strain>
    </source>
</reference>
<name>A0A0V8JGT6_9BACI</name>
<proteinExistence type="predicted"/>
<dbReference type="NCBIfam" id="NF033539">
    <property type="entry name" value="transpos_IS1380"/>
    <property type="match status" value="1"/>
</dbReference>
<evidence type="ECO:0000313" key="3">
    <source>
        <dbReference type="Proteomes" id="UP000053681"/>
    </source>
</evidence>
<dbReference type="Proteomes" id="UP000053681">
    <property type="component" value="Unassembled WGS sequence"/>
</dbReference>
<evidence type="ECO:0000313" key="2">
    <source>
        <dbReference type="EMBL" id="KSU86245.1"/>
    </source>
</evidence>